<sequence length="282" mass="30245">MAFRVLFYSAVFLRLSLSAEALKCYTYYSCQGGDLCGGSSITTDLEETTCLSDLHDACLSLRLGYTVNGERIESTLLGCSTDVGLRPGCFNIHELPSSLASGYQDIGYDTFEYCLCDQDLCNDDINFVSNNNGNGNSNNGNNNAGSLICNSEFSCTGASCGNFGLFANTGLQQTTCQSGIHDVCLAVKWTYTVNGQRTESTVSGCGVDYGLGTGCFNYHNLPTSAIQDYQGISYDTFEYCICDQDRCNDDTIFINGSTPTTFTLPAIVGALLVSLGTILGKI</sequence>
<keyword evidence="1" id="KW-0732">Signal</keyword>
<keyword evidence="3" id="KW-1185">Reference proteome</keyword>
<feature type="chain" id="PRO_5040370465" evidence="1">
    <location>
        <begin position="22"/>
        <end position="282"/>
    </location>
</feature>
<evidence type="ECO:0000256" key="1">
    <source>
        <dbReference type="SAM" id="SignalP"/>
    </source>
</evidence>
<dbReference type="AlphaFoldDB" id="A0A9Q1BMI1"/>
<comment type="caution">
    <text evidence="2">The sequence shown here is derived from an EMBL/GenBank/DDBJ whole genome shotgun (WGS) entry which is preliminary data.</text>
</comment>
<gene>
    <name evidence="2" type="ORF">HOLleu_28781</name>
</gene>
<protein>
    <submittedName>
        <fullName evidence="2">Uncharacterized protein</fullName>
    </submittedName>
</protein>
<organism evidence="2 3">
    <name type="scientific">Holothuria leucospilota</name>
    <name type="common">Black long sea cucumber</name>
    <name type="synonym">Mertensiothuria leucospilota</name>
    <dbReference type="NCBI Taxonomy" id="206669"/>
    <lineage>
        <taxon>Eukaryota</taxon>
        <taxon>Metazoa</taxon>
        <taxon>Echinodermata</taxon>
        <taxon>Eleutherozoa</taxon>
        <taxon>Echinozoa</taxon>
        <taxon>Holothuroidea</taxon>
        <taxon>Aspidochirotacea</taxon>
        <taxon>Aspidochirotida</taxon>
        <taxon>Holothuriidae</taxon>
        <taxon>Holothuria</taxon>
    </lineage>
</organism>
<evidence type="ECO:0000313" key="2">
    <source>
        <dbReference type="EMBL" id="KAJ8029402.1"/>
    </source>
</evidence>
<dbReference type="EMBL" id="JAIZAY010000014">
    <property type="protein sequence ID" value="KAJ8029402.1"/>
    <property type="molecule type" value="Genomic_DNA"/>
</dbReference>
<evidence type="ECO:0000313" key="3">
    <source>
        <dbReference type="Proteomes" id="UP001152320"/>
    </source>
</evidence>
<reference evidence="2" key="1">
    <citation type="submission" date="2021-10" db="EMBL/GenBank/DDBJ databases">
        <title>Tropical sea cucumber genome reveals ecological adaptation and Cuvierian tubules defense mechanism.</title>
        <authorList>
            <person name="Chen T."/>
        </authorList>
    </citation>
    <scope>NUCLEOTIDE SEQUENCE</scope>
    <source>
        <strain evidence="2">Nanhai2018</strain>
        <tissue evidence="2">Muscle</tissue>
    </source>
</reference>
<name>A0A9Q1BMI1_HOLLE</name>
<feature type="signal peptide" evidence="1">
    <location>
        <begin position="1"/>
        <end position="21"/>
    </location>
</feature>
<proteinExistence type="predicted"/>
<accession>A0A9Q1BMI1</accession>
<dbReference type="Proteomes" id="UP001152320">
    <property type="component" value="Chromosome 14"/>
</dbReference>